<protein>
    <submittedName>
        <fullName evidence="1">Uncharacterized protein</fullName>
    </submittedName>
</protein>
<dbReference type="AlphaFoldDB" id="A0A2R9T052"/>
<evidence type="ECO:0000313" key="1">
    <source>
        <dbReference type="EMBL" id="EFU43004.1"/>
    </source>
</evidence>
<keyword evidence="2" id="KW-1185">Reference proteome</keyword>
<feature type="non-terminal residue" evidence="1">
    <location>
        <position position="1"/>
    </location>
</feature>
<dbReference type="RefSeq" id="WP_006208037.1">
    <property type="nucleotide sequence ID" value="NZ_ADHJ01000010.1"/>
</dbReference>
<dbReference type="SUPFAM" id="SSF141571">
    <property type="entry name" value="Pentapeptide repeat-like"/>
    <property type="match status" value="1"/>
</dbReference>
<gene>
    <name evidence="1" type="ORF">PVOR_05733</name>
</gene>
<accession>A0A2R9T052</accession>
<dbReference type="KEGG" id="pvo:PVOR_05733"/>
<reference evidence="1 2" key="1">
    <citation type="journal article" date="2010" name="BMC Genomics">
        <title>Genome sequence of the pattern forming Paenibacillus vortex bacterium reveals potential for thriving in complex environments.</title>
        <authorList>
            <person name="Sirota-Madi A."/>
            <person name="Olender T."/>
            <person name="Helman Y."/>
            <person name="Ingham C."/>
            <person name="Brainis I."/>
            <person name="Roth D."/>
            <person name="Hagi E."/>
            <person name="Brodsky L."/>
            <person name="Leshkowitz D."/>
            <person name="Galatenko V."/>
            <person name="Nikolaev V."/>
            <person name="Mugasimangalam R.C."/>
            <person name="Bransburg-Zabary S."/>
            <person name="Gutnick D.L."/>
            <person name="Lancet D."/>
            <person name="Ben-Jacob E."/>
        </authorList>
    </citation>
    <scope>NUCLEOTIDE SEQUENCE [LARGE SCALE GENOMIC DNA]</scope>
    <source>
        <strain evidence="1 2">V453</strain>
    </source>
</reference>
<dbReference type="Proteomes" id="UP000003094">
    <property type="component" value="Unassembled WGS sequence"/>
</dbReference>
<dbReference type="NCBIfam" id="NF012201">
    <property type="entry name" value="WIAG-tail"/>
    <property type="match status" value="1"/>
</dbReference>
<sequence length="210" mass="22121">IESRHLAPDAFDNFTLNECSITGDKIAEATITGEHIAAGSLSGIQIADGSLTGTQIAEGSIDSSHLSPDVFSNFTIDEGSITGGKIAEVSITGAHVADGTITGQQLAEGTITTEHLDFTPIRGIAGQPKLQQFGMTPFVFGADALTEVTVQFDEPFAGINYVIVGMSNNPGFQISLKSQRENSAVLEVIRQQNCNLAYGFMSWIAIGPSL</sequence>
<organism evidence="1 2">
    <name type="scientific">Paenibacillus vortex V453</name>
    <dbReference type="NCBI Taxonomy" id="715225"/>
    <lineage>
        <taxon>Bacteria</taxon>
        <taxon>Bacillati</taxon>
        <taxon>Bacillota</taxon>
        <taxon>Bacilli</taxon>
        <taxon>Bacillales</taxon>
        <taxon>Paenibacillaceae</taxon>
        <taxon>Paenibacillus</taxon>
    </lineage>
</organism>
<name>A0A2R9T052_9BACL</name>
<evidence type="ECO:0000313" key="2">
    <source>
        <dbReference type="Proteomes" id="UP000003094"/>
    </source>
</evidence>
<proteinExistence type="predicted"/>
<dbReference type="EMBL" id="ADHJ01000010">
    <property type="protein sequence ID" value="EFU43004.1"/>
    <property type="molecule type" value="Genomic_DNA"/>
</dbReference>
<comment type="caution">
    <text evidence="1">The sequence shown here is derived from an EMBL/GenBank/DDBJ whole genome shotgun (WGS) entry which is preliminary data.</text>
</comment>